<dbReference type="RefSeq" id="WP_182252444.1">
    <property type="nucleotide sequence ID" value="NZ_CP043732.1"/>
</dbReference>
<dbReference type="InterPro" id="IPR049709">
    <property type="entry name" value="IniB-like_N"/>
</dbReference>
<accession>A0A7D8ALX9</accession>
<gene>
    <name evidence="2" type="ORF">FVO59_09630</name>
</gene>
<dbReference type="NCBIfam" id="NF038175">
    <property type="entry name" value="IniB_NTERM"/>
    <property type="match status" value="1"/>
</dbReference>
<sequence length="273" mass="27664">MASPVETLADALIAFILSLLRDPDAAEEFAAAPQATLASKGLQDVCRADVDVVRPIIIDRPDVVQHGGPPPPPPHGHDHDPVQEIVRMVQHFSTTVDARSTVVDQSVNQNIWTEGGDVTQLFDQDAVVASGDDSIAAGDDVQVVDSETDISMGDVSIGNETNEGSFNQTGTLPDDAADEEATPDASEALDAAPGGVDAVAVAEGVADQSADAVGAGVETAAAAPAAAPPADVPEPADLLEGDMTSGAGDAYEADAASASVVDDPAAEVPLEDD</sequence>
<dbReference type="AlphaFoldDB" id="A0A7D8ALX9"/>
<name>A0A7D8ALX9_9MICO</name>
<protein>
    <submittedName>
        <fullName evidence="2">Uncharacterized protein</fullName>
    </submittedName>
</protein>
<evidence type="ECO:0000313" key="2">
    <source>
        <dbReference type="EMBL" id="QMU97448.1"/>
    </source>
</evidence>
<feature type="region of interest" description="Disordered" evidence="1">
    <location>
        <begin position="152"/>
        <end position="185"/>
    </location>
</feature>
<evidence type="ECO:0000256" key="1">
    <source>
        <dbReference type="SAM" id="MobiDB-lite"/>
    </source>
</evidence>
<evidence type="ECO:0000313" key="3">
    <source>
        <dbReference type="Proteomes" id="UP000515708"/>
    </source>
</evidence>
<feature type="compositionally biased region" description="Polar residues" evidence="1">
    <location>
        <begin position="158"/>
        <end position="171"/>
    </location>
</feature>
<feature type="region of interest" description="Disordered" evidence="1">
    <location>
        <begin position="221"/>
        <end position="273"/>
    </location>
</feature>
<feature type="region of interest" description="Disordered" evidence="1">
    <location>
        <begin position="61"/>
        <end position="80"/>
    </location>
</feature>
<organism evidence="2 3">
    <name type="scientific">Microbacterium esteraromaticum</name>
    <dbReference type="NCBI Taxonomy" id="57043"/>
    <lineage>
        <taxon>Bacteria</taxon>
        <taxon>Bacillati</taxon>
        <taxon>Actinomycetota</taxon>
        <taxon>Actinomycetes</taxon>
        <taxon>Micrococcales</taxon>
        <taxon>Microbacteriaceae</taxon>
        <taxon>Microbacterium</taxon>
    </lineage>
</organism>
<dbReference type="EMBL" id="CP043732">
    <property type="protein sequence ID" value="QMU97448.1"/>
    <property type="molecule type" value="Genomic_DNA"/>
</dbReference>
<dbReference type="Proteomes" id="UP000515708">
    <property type="component" value="Chromosome"/>
</dbReference>
<reference evidence="2 3" key="1">
    <citation type="journal article" date="2020" name="Front. Microbiol.">
        <title>Design of Bacterial Strain-Specific qPCR Assays Using NGS Data and Publicly Available Resources and Its Application to Track Biocontrol Strains.</title>
        <authorList>
            <person name="Hernandez I."/>
            <person name="Sant C."/>
            <person name="Martinez R."/>
            <person name="Fernandez C."/>
        </authorList>
    </citation>
    <scope>NUCLEOTIDE SEQUENCE [LARGE SCALE GENOMIC DNA]</scope>
    <source>
        <strain evidence="2 3">B24</strain>
    </source>
</reference>
<feature type="compositionally biased region" description="Low complexity" evidence="1">
    <location>
        <begin position="245"/>
        <end position="273"/>
    </location>
</feature>
<proteinExistence type="predicted"/>